<dbReference type="AlphaFoldDB" id="A0A2G1VXK3"/>
<organism evidence="17 18">
    <name type="scientific">Rhodopirellula bahusiensis</name>
    <dbReference type="NCBI Taxonomy" id="2014065"/>
    <lineage>
        <taxon>Bacteria</taxon>
        <taxon>Pseudomonadati</taxon>
        <taxon>Planctomycetota</taxon>
        <taxon>Planctomycetia</taxon>
        <taxon>Pirellulales</taxon>
        <taxon>Pirellulaceae</taxon>
        <taxon>Rhodopirellula</taxon>
    </lineage>
</organism>
<sequence length="953" mass="106966">MESLRKAVIADELAEAAAEQDSNNQRVVAFAPTPQDARLCAKILTENDVSVCCCETIDSFAETLLKGAGIALIAQEHLTDDAIAQLKITLDQQPTWSEVPILVLLQAGDPGSKQLKRILSLEHVTLINRPLRIAVFINTVQAKLRDRLRQFEVRDLLLEKDRTQTQLRREARRLDMAVQAGGMAPWEWSKTHVYWSDAFRRLHGFGKDVQPSESAMFASIVEEERDEIARQWSEAIEQNVAFRSEFRINHPKRGERWLVAVGEPIKSKSGKTLRYTGLQWDITERKTSEMELRQSHETFQRLITENPQGLYVVDADFCVRYVSAGARSVFVNVDPLIGRPFDEAMNTIWPKSFADEAIRHFRHTLDTGEPYVAPPLVEQRADTSETEAYDWSIERIVLPDNRFGVVCHFYNNTRRQQSVDLLRESERYFREIADASPAMLWVTDKNHMCTFLSKNWYDTTGQTQEEGMGLGWTNATHPDDHERVGQEFLGAAEAHEPFSSEYRLQRADGSYRWAVDVGRPRFDSEGTFAGYTGYVIDVDDRKAFEQSLEQAKVVAENANRSRGEFLANMSHEIRTPMAAILGHADILKDHLKDPDNIQVVETIRRNGNFLLNIINDILDLSKIDSGKMQLETERVRPDGLLAEVRSLMDVRASEKHLPLKIEFDGPIPDLIETDAVRLRQILLNLVGNAIKFTDSGEVKILVSYDGPDGQDYDKAGLELAKSPSRKASNCRLIFEIVDTGIGIKPEDQSSLFEPFVQADSTSTRSFGGTGLGLAICRRLAHALGGDVSVESTYGRGSKFTLVIEAVSSGRLVEPNLLIDVSAEKIKEDIQLSANILVVDDRRDIRYLAQHFIEKAGGTVITATNGREAIDVVCGESRSDVDLIVMDMQMPVMDGYEAAAELRRLGCELPIVALTANAMKSDRDECLAAGCTDYTTKPLDSQKLIAMIDRLTRS</sequence>
<keyword evidence="6" id="KW-0547">Nucleotide-binding</keyword>
<dbReference type="SMART" id="SM00091">
    <property type="entry name" value="PAS"/>
    <property type="match status" value="2"/>
</dbReference>
<dbReference type="Pfam" id="PF00072">
    <property type="entry name" value="Response_reg"/>
    <property type="match status" value="1"/>
</dbReference>
<dbReference type="InterPro" id="IPR004358">
    <property type="entry name" value="Sig_transdc_His_kin-like_C"/>
</dbReference>
<keyword evidence="9" id="KW-0902">Two-component regulatory system</keyword>
<evidence type="ECO:0000313" key="18">
    <source>
        <dbReference type="Proteomes" id="UP000225740"/>
    </source>
</evidence>
<dbReference type="InterPro" id="IPR001610">
    <property type="entry name" value="PAC"/>
</dbReference>
<dbReference type="Pfam" id="PF08447">
    <property type="entry name" value="PAS_3"/>
    <property type="match status" value="2"/>
</dbReference>
<comment type="caution">
    <text evidence="17">The sequence shown here is derived from an EMBL/GenBank/DDBJ whole genome shotgun (WGS) entry which is preliminary data.</text>
</comment>
<comment type="subcellular location">
    <subcellularLocation>
        <location evidence="2">Membrane</location>
    </subcellularLocation>
</comment>
<evidence type="ECO:0000259" key="15">
    <source>
        <dbReference type="PROSITE" id="PS50112"/>
    </source>
</evidence>
<dbReference type="InterPro" id="IPR003594">
    <property type="entry name" value="HATPase_dom"/>
</dbReference>
<dbReference type="EC" id="2.7.13.3" evidence="3"/>
<feature type="domain" description="PAC" evidence="16">
    <location>
        <begin position="498"/>
        <end position="550"/>
    </location>
</feature>
<comment type="catalytic activity">
    <reaction evidence="1">
        <text>ATP + protein L-histidine = ADP + protein N-phospho-L-histidine.</text>
        <dbReference type="EC" id="2.7.13.3"/>
    </reaction>
</comment>
<dbReference type="InterPro" id="IPR000014">
    <property type="entry name" value="PAS"/>
</dbReference>
<dbReference type="FunFam" id="3.30.450.20:FF:000099">
    <property type="entry name" value="Sensory box sensor histidine kinase"/>
    <property type="match status" value="1"/>
</dbReference>
<dbReference type="FunFam" id="1.10.287.130:FF:000038">
    <property type="entry name" value="Sensory transduction histidine kinase"/>
    <property type="match status" value="1"/>
</dbReference>
<evidence type="ECO:0000256" key="3">
    <source>
        <dbReference type="ARBA" id="ARBA00012438"/>
    </source>
</evidence>
<dbReference type="PANTHER" id="PTHR43047:SF72">
    <property type="entry name" value="OSMOSENSING HISTIDINE PROTEIN KINASE SLN1"/>
    <property type="match status" value="1"/>
</dbReference>
<evidence type="ECO:0000259" key="14">
    <source>
        <dbReference type="PROSITE" id="PS50110"/>
    </source>
</evidence>
<keyword evidence="7 17" id="KW-0418">Kinase</keyword>
<dbReference type="SUPFAM" id="SSF52172">
    <property type="entry name" value="CheY-like"/>
    <property type="match status" value="1"/>
</dbReference>
<reference evidence="17 18" key="1">
    <citation type="submission" date="2017-06" db="EMBL/GenBank/DDBJ databases">
        <title>Description of Rhodopirellula bahusiensis sp. nov.</title>
        <authorList>
            <person name="Kizina J."/>
            <person name="Harder J."/>
        </authorList>
    </citation>
    <scope>NUCLEOTIDE SEQUENCE [LARGE SCALE GENOMIC DNA]</scope>
    <source>
        <strain evidence="17 18">SWK21</strain>
    </source>
</reference>
<dbReference type="PRINTS" id="PR00344">
    <property type="entry name" value="BCTRLSENSOR"/>
</dbReference>
<dbReference type="OrthoDB" id="9803190at2"/>
<dbReference type="GeneID" id="90612215"/>
<keyword evidence="4 12" id="KW-0597">Phosphoprotein</keyword>
<dbReference type="Pfam" id="PF00512">
    <property type="entry name" value="HisKA"/>
    <property type="match status" value="1"/>
</dbReference>
<dbReference type="SMART" id="SM00448">
    <property type="entry name" value="REC"/>
    <property type="match status" value="1"/>
</dbReference>
<evidence type="ECO:0000256" key="4">
    <source>
        <dbReference type="ARBA" id="ARBA00022553"/>
    </source>
</evidence>
<evidence type="ECO:0000259" key="16">
    <source>
        <dbReference type="PROSITE" id="PS50113"/>
    </source>
</evidence>
<dbReference type="CDD" id="cd00082">
    <property type="entry name" value="HisKA"/>
    <property type="match status" value="1"/>
</dbReference>
<keyword evidence="8" id="KW-0067">ATP-binding</keyword>
<dbReference type="Pfam" id="PF02518">
    <property type="entry name" value="HATPase_c"/>
    <property type="match status" value="1"/>
</dbReference>
<name>A0A2G1VXK3_9BACT</name>
<dbReference type="GO" id="GO:0000155">
    <property type="term" value="F:phosphorelay sensor kinase activity"/>
    <property type="evidence" value="ECO:0007669"/>
    <property type="project" value="InterPro"/>
</dbReference>
<dbReference type="SUPFAM" id="SSF55874">
    <property type="entry name" value="ATPase domain of HSP90 chaperone/DNA topoisomerase II/histidine kinase"/>
    <property type="match status" value="1"/>
</dbReference>
<dbReference type="PROSITE" id="PS50112">
    <property type="entry name" value="PAS"/>
    <property type="match status" value="1"/>
</dbReference>
<keyword evidence="10" id="KW-0472">Membrane</keyword>
<feature type="domain" description="Response regulatory" evidence="14">
    <location>
        <begin position="834"/>
        <end position="951"/>
    </location>
</feature>
<evidence type="ECO:0000256" key="8">
    <source>
        <dbReference type="ARBA" id="ARBA00022840"/>
    </source>
</evidence>
<feature type="modified residue" description="4-aspartylphosphate" evidence="12">
    <location>
        <position position="886"/>
    </location>
</feature>
<keyword evidence="5" id="KW-0808">Transferase</keyword>
<feature type="domain" description="Histidine kinase" evidence="13">
    <location>
        <begin position="568"/>
        <end position="807"/>
    </location>
</feature>
<evidence type="ECO:0000256" key="2">
    <source>
        <dbReference type="ARBA" id="ARBA00004370"/>
    </source>
</evidence>
<dbReference type="Gene3D" id="3.30.565.10">
    <property type="entry name" value="Histidine kinase-like ATPase, C-terminal domain"/>
    <property type="match status" value="1"/>
</dbReference>
<evidence type="ECO:0000256" key="1">
    <source>
        <dbReference type="ARBA" id="ARBA00000085"/>
    </source>
</evidence>
<evidence type="ECO:0000256" key="11">
    <source>
        <dbReference type="ARBA" id="ARBA00023306"/>
    </source>
</evidence>
<dbReference type="GO" id="GO:0005524">
    <property type="term" value="F:ATP binding"/>
    <property type="evidence" value="ECO:0007669"/>
    <property type="project" value="UniProtKB-KW"/>
</dbReference>
<dbReference type="PANTHER" id="PTHR43047">
    <property type="entry name" value="TWO-COMPONENT HISTIDINE PROTEIN KINASE"/>
    <property type="match status" value="1"/>
</dbReference>
<evidence type="ECO:0000256" key="7">
    <source>
        <dbReference type="ARBA" id="ARBA00022777"/>
    </source>
</evidence>
<dbReference type="FunFam" id="3.40.50.2300:FF:000605">
    <property type="entry name" value="Sensory transduction histidine kinase"/>
    <property type="match status" value="1"/>
</dbReference>
<evidence type="ECO:0000256" key="10">
    <source>
        <dbReference type="ARBA" id="ARBA00023136"/>
    </source>
</evidence>
<dbReference type="InterPro" id="IPR003661">
    <property type="entry name" value="HisK_dim/P_dom"/>
</dbReference>
<keyword evidence="11" id="KW-0131">Cell cycle</keyword>
<gene>
    <name evidence="17" type="ORF">CEE69_30890</name>
</gene>
<dbReference type="InterPro" id="IPR036097">
    <property type="entry name" value="HisK_dim/P_sf"/>
</dbReference>
<dbReference type="GO" id="GO:0009927">
    <property type="term" value="F:histidine phosphotransfer kinase activity"/>
    <property type="evidence" value="ECO:0007669"/>
    <property type="project" value="TreeGrafter"/>
</dbReference>
<dbReference type="RefSeq" id="WP_099264402.1">
    <property type="nucleotide sequence ID" value="NZ_NIZW01000049.1"/>
</dbReference>
<dbReference type="PROSITE" id="PS50113">
    <property type="entry name" value="PAC"/>
    <property type="match status" value="2"/>
</dbReference>
<dbReference type="NCBIfam" id="TIGR00229">
    <property type="entry name" value="sensory_box"/>
    <property type="match status" value="2"/>
</dbReference>
<dbReference type="Gene3D" id="3.30.450.20">
    <property type="entry name" value="PAS domain"/>
    <property type="match status" value="3"/>
</dbReference>
<dbReference type="PROSITE" id="PS50109">
    <property type="entry name" value="HIS_KIN"/>
    <property type="match status" value="1"/>
</dbReference>
<dbReference type="EMBL" id="NIZW01000049">
    <property type="protein sequence ID" value="PHQ31461.1"/>
    <property type="molecule type" value="Genomic_DNA"/>
</dbReference>
<keyword evidence="18" id="KW-1185">Reference proteome</keyword>
<dbReference type="SUPFAM" id="SSF47384">
    <property type="entry name" value="Homodimeric domain of signal transducing histidine kinase"/>
    <property type="match status" value="1"/>
</dbReference>
<dbReference type="InterPro" id="IPR001789">
    <property type="entry name" value="Sig_transdc_resp-reg_receiver"/>
</dbReference>
<dbReference type="SMART" id="SM00086">
    <property type="entry name" value="PAC"/>
    <property type="match status" value="2"/>
</dbReference>
<dbReference type="InterPro" id="IPR036890">
    <property type="entry name" value="HATPase_C_sf"/>
</dbReference>
<evidence type="ECO:0000256" key="5">
    <source>
        <dbReference type="ARBA" id="ARBA00022679"/>
    </source>
</evidence>
<dbReference type="SUPFAM" id="SSF55785">
    <property type="entry name" value="PYP-like sensor domain (PAS domain)"/>
    <property type="match status" value="3"/>
</dbReference>
<dbReference type="PROSITE" id="PS50110">
    <property type="entry name" value="RESPONSE_REGULATORY"/>
    <property type="match status" value="1"/>
</dbReference>
<dbReference type="CDD" id="cd16922">
    <property type="entry name" value="HATPase_EvgS-ArcB-TorS-like"/>
    <property type="match status" value="1"/>
</dbReference>
<feature type="domain" description="PAC" evidence="16">
    <location>
        <begin position="242"/>
        <end position="294"/>
    </location>
</feature>
<dbReference type="InterPro" id="IPR005467">
    <property type="entry name" value="His_kinase_dom"/>
</dbReference>
<feature type="domain" description="PAS" evidence="15">
    <location>
        <begin position="425"/>
        <end position="495"/>
    </location>
</feature>
<dbReference type="InterPro" id="IPR013655">
    <property type="entry name" value="PAS_fold_3"/>
</dbReference>
<evidence type="ECO:0000256" key="6">
    <source>
        <dbReference type="ARBA" id="ARBA00022741"/>
    </source>
</evidence>
<dbReference type="CDD" id="cd17546">
    <property type="entry name" value="REC_hyHK_CKI1_RcsC-like"/>
    <property type="match status" value="1"/>
</dbReference>
<dbReference type="GO" id="GO:0005886">
    <property type="term" value="C:plasma membrane"/>
    <property type="evidence" value="ECO:0007669"/>
    <property type="project" value="TreeGrafter"/>
</dbReference>
<dbReference type="CDD" id="cd00130">
    <property type="entry name" value="PAS"/>
    <property type="match status" value="2"/>
</dbReference>
<dbReference type="InterPro" id="IPR000700">
    <property type="entry name" value="PAS-assoc_C"/>
</dbReference>
<dbReference type="SMART" id="SM00388">
    <property type="entry name" value="HisKA"/>
    <property type="match status" value="1"/>
</dbReference>
<accession>A0A2G1VXK3</accession>
<evidence type="ECO:0000256" key="12">
    <source>
        <dbReference type="PROSITE-ProRule" id="PRU00169"/>
    </source>
</evidence>
<evidence type="ECO:0000259" key="13">
    <source>
        <dbReference type="PROSITE" id="PS50109"/>
    </source>
</evidence>
<dbReference type="FunFam" id="3.30.565.10:FF:000010">
    <property type="entry name" value="Sensor histidine kinase RcsC"/>
    <property type="match status" value="1"/>
</dbReference>
<dbReference type="InterPro" id="IPR011006">
    <property type="entry name" value="CheY-like_superfamily"/>
</dbReference>
<dbReference type="Gene3D" id="1.10.287.130">
    <property type="match status" value="1"/>
</dbReference>
<dbReference type="InterPro" id="IPR035965">
    <property type="entry name" value="PAS-like_dom_sf"/>
</dbReference>
<proteinExistence type="predicted"/>
<evidence type="ECO:0000256" key="9">
    <source>
        <dbReference type="ARBA" id="ARBA00023012"/>
    </source>
</evidence>
<dbReference type="SMART" id="SM00387">
    <property type="entry name" value="HATPase_c"/>
    <property type="match status" value="1"/>
</dbReference>
<evidence type="ECO:0000313" key="17">
    <source>
        <dbReference type="EMBL" id="PHQ31461.1"/>
    </source>
</evidence>
<protein>
    <recommendedName>
        <fullName evidence="3">histidine kinase</fullName>
        <ecNumber evidence="3">2.7.13.3</ecNumber>
    </recommendedName>
</protein>
<dbReference type="Gene3D" id="3.40.50.2300">
    <property type="match status" value="1"/>
</dbReference>
<dbReference type="Proteomes" id="UP000225740">
    <property type="component" value="Unassembled WGS sequence"/>
</dbReference>